<dbReference type="EMBL" id="JABUFE010000003">
    <property type="protein sequence ID" value="NSX54587.1"/>
    <property type="molecule type" value="Genomic_DNA"/>
</dbReference>
<comment type="caution">
    <text evidence="1">The sequence shown here is derived from an EMBL/GenBank/DDBJ whole genome shotgun (WGS) entry which is preliminary data.</text>
</comment>
<organism evidence="1 2">
    <name type="scientific">Parasulfitobacter algicola</name>
    <dbReference type="NCBI Taxonomy" id="2614809"/>
    <lineage>
        <taxon>Bacteria</taxon>
        <taxon>Pseudomonadati</taxon>
        <taxon>Pseudomonadota</taxon>
        <taxon>Alphaproteobacteria</taxon>
        <taxon>Rhodobacterales</taxon>
        <taxon>Roseobacteraceae</taxon>
        <taxon>Parasulfitobacter</taxon>
    </lineage>
</organism>
<proteinExistence type="predicted"/>
<protein>
    <submittedName>
        <fullName evidence="1">Uncharacterized protein</fullName>
    </submittedName>
</protein>
<sequence length="120" mass="13265">MAHMTLTKTRMQDGIWEGLLQSPGDPPRLSVTFLDSPVDGVEILPCDEGFLVRIPIPRQAISDGVQTIVISVADSGLVLDHIPLMAGDPQAHDIRAEVDLLRAELDVLKRAFRRHCKETM</sequence>
<reference evidence="1 2" key="1">
    <citation type="submission" date="2020-06" db="EMBL/GenBank/DDBJ databases">
        <title>Sulfitobacter algicola sp. nov., isolated from green algae.</title>
        <authorList>
            <person name="Wang C."/>
        </authorList>
    </citation>
    <scope>NUCLEOTIDE SEQUENCE [LARGE SCALE GENOMIC DNA]</scope>
    <source>
        <strain evidence="1 2">1151</strain>
    </source>
</reference>
<evidence type="ECO:0000313" key="1">
    <source>
        <dbReference type="EMBL" id="NSX54587.1"/>
    </source>
</evidence>
<accession>A0ABX2INX2</accession>
<gene>
    <name evidence="1" type="ORF">HRQ87_07190</name>
</gene>
<evidence type="ECO:0000313" key="2">
    <source>
        <dbReference type="Proteomes" id="UP000777935"/>
    </source>
</evidence>
<keyword evidence="2" id="KW-1185">Reference proteome</keyword>
<name>A0ABX2INX2_9RHOB</name>
<dbReference type="Proteomes" id="UP000777935">
    <property type="component" value="Unassembled WGS sequence"/>
</dbReference>